<sequence>MLAKIPWHLITAPHTELWSRLLLEKYGNHGVFDFDNFRPACSCTWRSIQRGAEVLDLGFGWRIGDGTAVNFWDATWLGNNLIRAAMENSGRHLPAAQVSDFIDHEYRWNRELLAHVLPRDLAQAVLGVPLPHAPKPDTIIWKLSPTGTYTPCMGYTTLMNFPSSQDAGFSCLWTTPGPAKWGSFLWLARRNRLHTQHLRLMRGISNTIVCQTCHIADETSIHILRDCPMVKALWLQLIPHPTWQAWSTMELLDWIDLNMGCKRWFLDKYPWFIVFAATMWFLWKWRCQILFDADFVNPCFPLNTIFAEVEDMCRIWQLEIATGHWVKLNTDGTSRGNPGIAGYGGLLRDHVGCWLLGFSGNLGVSDTLVAELKTIRQGLHIAWSHGFRHLILETDSMIALTLITTPSSRFDPLEHLVEDIQAFLHHEWSCRLQHCYREGNKCADLLANVGADSSALLHIYHSPPPSLCLQLDEDYRGVAYPRSFNC</sequence>
<dbReference type="PROSITE" id="PS50879">
    <property type="entry name" value="RNASE_H_1"/>
    <property type="match status" value="1"/>
</dbReference>
<keyword evidence="3" id="KW-1185">Reference proteome</keyword>
<name>A0AAV8T2X7_9ROSI</name>
<dbReference type="InterPro" id="IPR002156">
    <property type="entry name" value="RNaseH_domain"/>
</dbReference>
<dbReference type="GO" id="GO:0004523">
    <property type="term" value="F:RNA-DNA hybrid ribonuclease activity"/>
    <property type="evidence" value="ECO:0007669"/>
    <property type="project" value="InterPro"/>
</dbReference>
<evidence type="ECO:0000313" key="2">
    <source>
        <dbReference type="EMBL" id="KAJ8760729.1"/>
    </source>
</evidence>
<comment type="caution">
    <text evidence="2">The sequence shown here is derived from an EMBL/GenBank/DDBJ whole genome shotgun (WGS) entry which is preliminary data.</text>
</comment>
<dbReference type="Pfam" id="PF13966">
    <property type="entry name" value="zf-RVT"/>
    <property type="match status" value="1"/>
</dbReference>
<reference evidence="2 3" key="1">
    <citation type="submission" date="2021-09" db="EMBL/GenBank/DDBJ databases">
        <title>Genomic insights and catalytic innovation underlie evolution of tropane alkaloids biosynthesis.</title>
        <authorList>
            <person name="Wang Y.-J."/>
            <person name="Tian T."/>
            <person name="Huang J.-P."/>
            <person name="Huang S.-X."/>
        </authorList>
    </citation>
    <scope>NUCLEOTIDE SEQUENCE [LARGE SCALE GENOMIC DNA]</scope>
    <source>
        <strain evidence="2">KIB-2018</strain>
        <tissue evidence="2">Leaf</tissue>
    </source>
</reference>
<organism evidence="2 3">
    <name type="scientific">Erythroxylum novogranatense</name>
    <dbReference type="NCBI Taxonomy" id="1862640"/>
    <lineage>
        <taxon>Eukaryota</taxon>
        <taxon>Viridiplantae</taxon>
        <taxon>Streptophyta</taxon>
        <taxon>Embryophyta</taxon>
        <taxon>Tracheophyta</taxon>
        <taxon>Spermatophyta</taxon>
        <taxon>Magnoliopsida</taxon>
        <taxon>eudicotyledons</taxon>
        <taxon>Gunneridae</taxon>
        <taxon>Pentapetalae</taxon>
        <taxon>rosids</taxon>
        <taxon>fabids</taxon>
        <taxon>Malpighiales</taxon>
        <taxon>Erythroxylaceae</taxon>
        <taxon>Erythroxylum</taxon>
    </lineage>
</organism>
<dbReference type="InterPro" id="IPR036397">
    <property type="entry name" value="RNaseH_sf"/>
</dbReference>
<accession>A0AAV8T2X7</accession>
<dbReference type="SUPFAM" id="SSF53098">
    <property type="entry name" value="Ribonuclease H-like"/>
    <property type="match status" value="1"/>
</dbReference>
<dbReference type="AlphaFoldDB" id="A0AAV8T2X7"/>
<dbReference type="Pfam" id="PF13456">
    <property type="entry name" value="RVT_3"/>
    <property type="match status" value="1"/>
</dbReference>
<feature type="domain" description="RNase H type-1" evidence="1">
    <location>
        <begin position="322"/>
        <end position="452"/>
    </location>
</feature>
<dbReference type="InterPro" id="IPR012337">
    <property type="entry name" value="RNaseH-like_sf"/>
</dbReference>
<dbReference type="Proteomes" id="UP001159364">
    <property type="component" value="Linkage Group LG07"/>
</dbReference>
<proteinExistence type="predicted"/>
<dbReference type="InterPro" id="IPR026960">
    <property type="entry name" value="RVT-Znf"/>
</dbReference>
<dbReference type="GO" id="GO:0003676">
    <property type="term" value="F:nucleic acid binding"/>
    <property type="evidence" value="ECO:0007669"/>
    <property type="project" value="InterPro"/>
</dbReference>
<dbReference type="CDD" id="cd06222">
    <property type="entry name" value="RNase_H_like"/>
    <property type="match status" value="1"/>
</dbReference>
<dbReference type="InterPro" id="IPR044730">
    <property type="entry name" value="RNase_H-like_dom_plant"/>
</dbReference>
<evidence type="ECO:0000259" key="1">
    <source>
        <dbReference type="PROSITE" id="PS50879"/>
    </source>
</evidence>
<dbReference type="Gene3D" id="3.30.420.10">
    <property type="entry name" value="Ribonuclease H-like superfamily/Ribonuclease H"/>
    <property type="match status" value="1"/>
</dbReference>
<protein>
    <recommendedName>
        <fullName evidence="1">RNase H type-1 domain-containing protein</fullName>
    </recommendedName>
</protein>
<dbReference type="InterPro" id="IPR053151">
    <property type="entry name" value="RNase_H-like"/>
</dbReference>
<evidence type="ECO:0000313" key="3">
    <source>
        <dbReference type="Proteomes" id="UP001159364"/>
    </source>
</evidence>
<dbReference type="PANTHER" id="PTHR47723">
    <property type="entry name" value="OS05G0353850 PROTEIN"/>
    <property type="match status" value="1"/>
</dbReference>
<dbReference type="PANTHER" id="PTHR47723:SF19">
    <property type="entry name" value="POLYNUCLEOTIDYL TRANSFERASE, RIBONUCLEASE H-LIKE SUPERFAMILY PROTEIN"/>
    <property type="match status" value="1"/>
</dbReference>
<dbReference type="EMBL" id="JAIWQS010000007">
    <property type="protein sequence ID" value="KAJ8760729.1"/>
    <property type="molecule type" value="Genomic_DNA"/>
</dbReference>
<gene>
    <name evidence="2" type="ORF">K2173_017824</name>
</gene>